<dbReference type="PANTHER" id="PTHR33258:SF1">
    <property type="entry name" value="TRANSPOSASE INSL FOR INSERTION SEQUENCE ELEMENT IS186A-RELATED"/>
    <property type="match status" value="1"/>
</dbReference>
<dbReference type="InterPro" id="IPR047952">
    <property type="entry name" value="Transpos_IS4"/>
</dbReference>
<evidence type="ECO:0000259" key="6">
    <source>
        <dbReference type="Pfam" id="PF01609"/>
    </source>
</evidence>
<dbReference type="PANTHER" id="PTHR33258">
    <property type="entry name" value="TRANSPOSASE INSL FOR INSERTION SEQUENCE ELEMENT IS186A-RELATED"/>
    <property type="match status" value="1"/>
</dbReference>
<dbReference type="Proteomes" id="UP000681526">
    <property type="component" value="Unassembled WGS sequence"/>
</dbReference>
<dbReference type="InterPro" id="IPR002559">
    <property type="entry name" value="Transposase_11"/>
</dbReference>
<evidence type="ECO:0000313" key="8">
    <source>
        <dbReference type="Proteomes" id="UP000681526"/>
    </source>
</evidence>
<keyword evidence="3" id="KW-0238">DNA-binding</keyword>
<keyword evidence="4" id="KW-0233">DNA recombination</keyword>
<evidence type="ECO:0000256" key="4">
    <source>
        <dbReference type="ARBA" id="ARBA00023172"/>
    </source>
</evidence>
<proteinExistence type="inferred from homology"/>
<comment type="caution">
    <text evidence="7">The sequence shown here is derived from an EMBL/GenBank/DDBJ whole genome shotgun (WGS) entry which is preliminary data.</text>
</comment>
<feature type="domain" description="Transposase IS4-like" evidence="6">
    <location>
        <begin position="118"/>
        <end position="331"/>
    </location>
</feature>
<organism evidence="7 8">
    <name type="scientific">Thermobacillus xylanilyticus</name>
    <dbReference type="NCBI Taxonomy" id="76633"/>
    <lineage>
        <taxon>Bacteria</taxon>
        <taxon>Bacillati</taxon>
        <taxon>Bacillota</taxon>
        <taxon>Bacilli</taxon>
        <taxon>Bacillales</taxon>
        <taxon>Paenibacillaceae</taxon>
        <taxon>Thermobacillus</taxon>
    </lineage>
</organism>
<keyword evidence="2" id="KW-0815">Transposition</keyword>
<feature type="region of interest" description="Disordered" evidence="5">
    <location>
        <begin position="371"/>
        <end position="390"/>
    </location>
</feature>
<feature type="compositionally biased region" description="Basic residues" evidence="5">
    <location>
        <begin position="375"/>
        <end position="390"/>
    </location>
</feature>
<evidence type="ECO:0000313" key="7">
    <source>
        <dbReference type="EMBL" id="CAG5081846.1"/>
    </source>
</evidence>
<dbReference type="SUPFAM" id="SSF53098">
    <property type="entry name" value="Ribonuclease H-like"/>
    <property type="match status" value="1"/>
</dbReference>
<evidence type="ECO:0000256" key="2">
    <source>
        <dbReference type="ARBA" id="ARBA00022578"/>
    </source>
</evidence>
<sequence length="402" mass="46821">MGNIPSDQVICKCLDLLDIDSKRHDFLDFRTQKLTVAIFVKLMIEAQLKQHSSYAVITEHLRSSSVLQEYLGLPSISESQISRKLRTLPYIYCQQLFLNAVCKLQELTRDGKGIPGLGRLRIIDSTELALPEIVGRWAYCSKHKNAVKMHTRLIVTDPDTVYPERIIASTADVADSEVVMDLVVDDDAIHVMDRGYIVYGNFARWTEQNKRFVARIQQRNRVEILRERPVPEGAKVLRDADVRMAFRWNHEVKTADLRLVEFTDDQGKTYRLLTNVQDLTSEQICEVYRHRWMIELFFKWIKGHLKLVKLYSYDPEAVWTQMYLALTAYALVLIVKHMTGTTRTPWQVLRLLRLYMSLSWEAFLQALNRQPSRTSRGRVKKGKRGRPRKHPLKLKPARLIVK</sequence>
<keyword evidence="8" id="KW-1185">Reference proteome</keyword>
<evidence type="ECO:0000256" key="5">
    <source>
        <dbReference type="SAM" id="MobiDB-lite"/>
    </source>
</evidence>
<dbReference type="InterPro" id="IPR012337">
    <property type="entry name" value="RNaseH-like_sf"/>
</dbReference>
<comment type="similarity">
    <text evidence="1">Belongs to the transposase 11 family.</text>
</comment>
<dbReference type="Gene3D" id="3.90.350.10">
    <property type="entry name" value="Transposase Inhibitor Protein From Tn5, Chain A, domain 1"/>
    <property type="match status" value="1"/>
</dbReference>
<evidence type="ECO:0000256" key="3">
    <source>
        <dbReference type="ARBA" id="ARBA00023125"/>
    </source>
</evidence>
<dbReference type="NCBIfam" id="NF033592">
    <property type="entry name" value="transpos_IS4_1"/>
    <property type="match status" value="1"/>
</dbReference>
<evidence type="ECO:0000256" key="1">
    <source>
        <dbReference type="ARBA" id="ARBA00010075"/>
    </source>
</evidence>
<reference evidence="7 8" key="1">
    <citation type="submission" date="2021-04" db="EMBL/GenBank/DDBJ databases">
        <authorList>
            <person name="Rakotoarivonina H."/>
        </authorList>
    </citation>
    <scope>NUCLEOTIDE SEQUENCE [LARGE SCALE GENOMIC DNA]</scope>
    <source>
        <strain evidence="7 8">XE</strain>
    </source>
</reference>
<dbReference type="Pfam" id="PF01609">
    <property type="entry name" value="DDE_Tnp_1"/>
    <property type="match status" value="1"/>
</dbReference>
<accession>A0ABM8V2H6</accession>
<gene>
    <name evidence="7" type="primary">txxe 1226-IS4Bsu1</name>
    <name evidence="7" type="ORF">TXXE_05525</name>
</gene>
<protein>
    <submittedName>
        <fullName evidence="7">Transposase</fullName>
    </submittedName>
</protein>
<dbReference type="EMBL" id="CAJRAY010000024">
    <property type="protein sequence ID" value="CAG5081846.1"/>
    <property type="molecule type" value="Genomic_DNA"/>
</dbReference>
<name>A0ABM8V2H6_THEXY</name>
<dbReference type="RefSeq" id="WP_052330039.1">
    <property type="nucleotide sequence ID" value="NZ_CAJRAY010000024.1"/>
</dbReference>